<dbReference type="EMBL" id="CP096659">
    <property type="protein sequence ID" value="UPV75667.1"/>
    <property type="molecule type" value="Genomic_DNA"/>
</dbReference>
<keyword evidence="2" id="KW-1185">Reference proteome</keyword>
<dbReference type="InterPro" id="IPR011604">
    <property type="entry name" value="PDDEXK-like_dom_sf"/>
</dbReference>
<protein>
    <recommendedName>
        <fullName evidence="3">CRISPR-associated exonuclease Cas4</fullName>
    </recommendedName>
</protein>
<dbReference type="Gene3D" id="3.90.320.10">
    <property type="match status" value="1"/>
</dbReference>
<dbReference type="AlphaFoldDB" id="A0A8U0HXM8"/>
<gene>
    <name evidence="1" type="ORF">M0R89_06275</name>
</gene>
<organism evidence="1 2">
    <name type="scientific">Halorussus limi</name>
    <dbReference type="NCBI Taxonomy" id="2938695"/>
    <lineage>
        <taxon>Archaea</taxon>
        <taxon>Methanobacteriati</taxon>
        <taxon>Methanobacteriota</taxon>
        <taxon>Stenosarchaea group</taxon>
        <taxon>Halobacteria</taxon>
        <taxon>Halobacteriales</taxon>
        <taxon>Haladaptataceae</taxon>
        <taxon>Halorussus</taxon>
    </lineage>
</organism>
<dbReference type="RefSeq" id="WP_248651705.1">
    <property type="nucleotide sequence ID" value="NZ_CP096659.1"/>
</dbReference>
<sequence length="222" mass="25153">MSKVPFSELETAAYCPRKLYYRRREDDFEVPDDVAERRELAYRYGDLLAADRDALADLPLSVAPDEFRSNLEYARRRFDAEWSEIRDPSDRERVAEGKDCRGVVHKVLSLDAPTPAMVFTGDPPEQGVWEPQSVRTVAAAKALSWEAERSVERAFVEYPTHGVIREVRLGTRRKAAYRTAVEAARSLDGPPPRLTNDAKCQACDYRTECGVKTRSLKSLLGL</sequence>
<dbReference type="GeneID" id="72184788"/>
<evidence type="ECO:0008006" key="3">
    <source>
        <dbReference type="Google" id="ProtNLM"/>
    </source>
</evidence>
<name>A0A8U0HXM8_9EURY</name>
<proteinExistence type="predicted"/>
<accession>A0A8U0HXM8</accession>
<dbReference type="Proteomes" id="UP000830729">
    <property type="component" value="Chromosome"/>
</dbReference>
<dbReference type="KEGG" id="halx:M0R89_06275"/>
<evidence type="ECO:0000313" key="1">
    <source>
        <dbReference type="EMBL" id="UPV75667.1"/>
    </source>
</evidence>
<evidence type="ECO:0000313" key="2">
    <source>
        <dbReference type="Proteomes" id="UP000830729"/>
    </source>
</evidence>
<reference evidence="1 2" key="1">
    <citation type="submission" date="2022-04" db="EMBL/GenBank/DDBJ databases">
        <title>Diverse halophilic archaea isolated from saline environments.</title>
        <authorList>
            <person name="Cui H.-L."/>
        </authorList>
    </citation>
    <scope>NUCLEOTIDE SEQUENCE [LARGE SCALE GENOMIC DNA]</scope>
    <source>
        <strain evidence="1 2">XZYJT49</strain>
    </source>
</reference>